<keyword evidence="6" id="KW-0067">ATP-binding</keyword>
<keyword evidence="5" id="KW-0418">Kinase</keyword>
<gene>
    <name evidence="10" type="ORF">CHLRE_08g369700v5</name>
</gene>
<dbReference type="InterPro" id="IPR050660">
    <property type="entry name" value="NEK_Ser/Thr_kinase"/>
</dbReference>
<dbReference type="GO" id="GO:0004674">
    <property type="term" value="F:protein serine/threonine kinase activity"/>
    <property type="evidence" value="ECO:0000318"/>
    <property type="project" value="GO_Central"/>
</dbReference>
<evidence type="ECO:0000256" key="1">
    <source>
        <dbReference type="ARBA" id="ARBA00012513"/>
    </source>
</evidence>
<evidence type="ECO:0000256" key="6">
    <source>
        <dbReference type="ARBA" id="ARBA00022840"/>
    </source>
</evidence>
<feature type="domain" description="Protein kinase" evidence="9">
    <location>
        <begin position="278"/>
        <end position="624"/>
    </location>
</feature>
<dbReference type="Proteomes" id="UP000006906">
    <property type="component" value="Chromosome 8"/>
</dbReference>
<comment type="catalytic activity">
    <reaction evidence="7">
        <text>L-threonyl-[protein] + ATP = O-phospho-L-threonyl-[protein] + ADP + H(+)</text>
        <dbReference type="Rhea" id="RHEA:46608"/>
        <dbReference type="Rhea" id="RHEA-COMP:11060"/>
        <dbReference type="Rhea" id="RHEA-COMP:11605"/>
        <dbReference type="ChEBI" id="CHEBI:15378"/>
        <dbReference type="ChEBI" id="CHEBI:30013"/>
        <dbReference type="ChEBI" id="CHEBI:30616"/>
        <dbReference type="ChEBI" id="CHEBI:61977"/>
        <dbReference type="ChEBI" id="CHEBI:456216"/>
        <dbReference type="EC" id="2.7.11.1"/>
    </reaction>
</comment>
<dbReference type="InterPro" id="IPR011009">
    <property type="entry name" value="Kinase-like_dom_sf"/>
</dbReference>
<dbReference type="InParanoid" id="A0A2K3DH66"/>
<sequence>MEASKGHMHDSEVERHATASCAYQPSSSQLRALPERLMPGAARTLGLYMFNAGSWFVHVPAAVASADCPDVKPGSPDGFLPQSGVLCLDYSPAPSSCCCSPPAEAVGAVSLAISSAELSSFATSANKLCGFCSMSAGGGAGGEYASGDALEKDPDFRALGESVLMALGIDTEDAAYNPALETAAAAAAAATGTDVTNASAAPGTAASAKTAATNNTALPAPGPAPAAVPGAATAPAPAAAVCTPERLTIEGLNFPTDLFATASPVPGSAFVTALHGPWQDPASMLHGGFGRVGFCSVLYGAMHQPAAEAKAGGRRNHRGNKKQPRPALVTSVTAAAFKVLPLPDPGAHDAFMAEVSAHIRATNTGCGHICRVLGYRTGSMGPGVGGSWGFLYMQAAAGGAAGTLWDLWGANLAQHPDQGLPTAALQVVAASVLLALRALHAIGMAHLDLKPENIILGLDGLLKLIDFGLARRITLPSDFSAGKAKSPLTRVDGGHHLGDAADANIFGLLVQPFIGGTDGYKAPELYERATFVKFPSAWLQGRISGRKADSYSLGRMLTYLAAKPSEMDSVLPLPAEGSVVGSAALAHLQQSRGGRRLASLISGLTAVDPAARLGVEEALAHPALSGVVGSSDDKARCWRW</sequence>
<dbReference type="InterPro" id="IPR008271">
    <property type="entry name" value="Ser/Thr_kinase_AS"/>
</dbReference>
<dbReference type="PROSITE" id="PS50011">
    <property type="entry name" value="PROTEIN_KINASE_DOM"/>
    <property type="match status" value="1"/>
</dbReference>
<evidence type="ECO:0000256" key="5">
    <source>
        <dbReference type="ARBA" id="ARBA00022777"/>
    </source>
</evidence>
<evidence type="ECO:0000259" key="9">
    <source>
        <dbReference type="PROSITE" id="PS50011"/>
    </source>
</evidence>
<organism evidence="10 11">
    <name type="scientific">Chlamydomonas reinhardtii</name>
    <name type="common">Chlamydomonas smithii</name>
    <dbReference type="NCBI Taxonomy" id="3055"/>
    <lineage>
        <taxon>Eukaryota</taxon>
        <taxon>Viridiplantae</taxon>
        <taxon>Chlorophyta</taxon>
        <taxon>core chlorophytes</taxon>
        <taxon>Chlorophyceae</taxon>
        <taxon>CS clade</taxon>
        <taxon>Chlamydomonadales</taxon>
        <taxon>Chlamydomonadaceae</taxon>
        <taxon>Chlamydomonas</taxon>
    </lineage>
</organism>
<comment type="catalytic activity">
    <reaction evidence="8">
        <text>L-seryl-[protein] + ATP = O-phospho-L-seryl-[protein] + ADP + H(+)</text>
        <dbReference type="Rhea" id="RHEA:17989"/>
        <dbReference type="Rhea" id="RHEA-COMP:9863"/>
        <dbReference type="Rhea" id="RHEA-COMP:11604"/>
        <dbReference type="ChEBI" id="CHEBI:15378"/>
        <dbReference type="ChEBI" id="CHEBI:29999"/>
        <dbReference type="ChEBI" id="CHEBI:30616"/>
        <dbReference type="ChEBI" id="CHEBI:83421"/>
        <dbReference type="ChEBI" id="CHEBI:456216"/>
        <dbReference type="EC" id="2.7.11.1"/>
    </reaction>
</comment>
<dbReference type="EC" id="2.7.11.1" evidence="1"/>
<proteinExistence type="predicted"/>
<dbReference type="Gramene" id="PNW79861">
    <property type="protein sequence ID" value="PNW79861"/>
    <property type="gene ID" value="CHLRE_08g369700v5"/>
</dbReference>
<evidence type="ECO:0000313" key="10">
    <source>
        <dbReference type="EMBL" id="PNW79861.1"/>
    </source>
</evidence>
<dbReference type="Gene3D" id="1.10.510.10">
    <property type="entry name" value="Transferase(Phosphotransferase) domain 1"/>
    <property type="match status" value="1"/>
</dbReference>
<name>A0A2K3DH66_CHLRE</name>
<evidence type="ECO:0000256" key="8">
    <source>
        <dbReference type="ARBA" id="ARBA00048679"/>
    </source>
</evidence>
<evidence type="ECO:0000256" key="7">
    <source>
        <dbReference type="ARBA" id="ARBA00047899"/>
    </source>
</evidence>
<keyword evidence="4" id="KW-0547">Nucleotide-binding</keyword>
<keyword evidence="2" id="KW-0723">Serine/threonine-protein kinase</keyword>
<dbReference type="AlphaFoldDB" id="A0A2K3DH66"/>
<dbReference type="PANTHER" id="PTHR43671">
    <property type="entry name" value="SERINE/THREONINE-PROTEIN KINASE NEK"/>
    <property type="match status" value="1"/>
</dbReference>
<keyword evidence="3" id="KW-0808">Transferase</keyword>
<evidence type="ECO:0000256" key="4">
    <source>
        <dbReference type="ARBA" id="ARBA00022741"/>
    </source>
</evidence>
<dbReference type="GO" id="GO:0007165">
    <property type="term" value="P:signal transduction"/>
    <property type="evidence" value="ECO:0000318"/>
    <property type="project" value="GO_Central"/>
</dbReference>
<accession>A0A2K3DH66</accession>
<evidence type="ECO:0000256" key="3">
    <source>
        <dbReference type="ARBA" id="ARBA00022679"/>
    </source>
</evidence>
<dbReference type="InterPro" id="IPR000719">
    <property type="entry name" value="Prot_kinase_dom"/>
</dbReference>
<dbReference type="KEGG" id="cre:CHLRE_08g369700v5"/>
<evidence type="ECO:0000256" key="2">
    <source>
        <dbReference type="ARBA" id="ARBA00022527"/>
    </source>
</evidence>
<protein>
    <recommendedName>
        <fullName evidence="1">non-specific serine/threonine protein kinase</fullName>
        <ecNumber evidence="1">2.7.11.1</ecNumber>
    </recommendedName>
</protein>
<dbReference type="SUPFAM" id="SSF56112">
    <property type="entry name" value="Protein kinase-like (PK-like)"/>
    <property type="match status" value="1"/>
</dbReference>
<dbReference type="GO" id="GO:0005524">
    <property type="term" value="F:ATP binding"/>
    <property type="evidence" value="ECO:0007669"/>
    <property type="project" value="UniProtKB-KW"/>
</dbReference>
<dbReference type="EMBL" id="CM008969">
    <property type="protein sequence ID" value="PNW79861.1"/>
    <property type="molecule type" value="Genomic_DNA"/>
</dbReference>
<evidence type="ECO:0000313" key="11">
    <source>
        <dbReference type="Proteomes" id="UP000006906"/>
    </source>
</evidence>
<dbReference type="Pfam" id="PF00069">
    <property type="entry name" value="Pkinase"/>
    <property type="match status" value="1"/>
</dbReference>
<dbReference type="SMART" id="SM00220">
    <property type="entry name" value="S_TKc"/>
    <property type="match status" value="1"/>
</dbReference>
<reference evidence="10 11" key="1">
    <citation type="journal article" date="2007" name="Science">
        <title>The Chlamydomonas genome reveals the evolution of key animal and plant functions.</title>
        <authorList>
            <person name="Merchant S.S."/>
            <person name="Prochnik S.E."/>
            <person name="Vallon O."/>
            <person name="Harris E.H."/>
            <person name="Karpowicz S.J."/>
            <person name="Witman G.B."/>
            <person name="Terry A."/>
            <person name="Salamov A."/>
            <person name="Fritz-Laylin L.K."/>
            <person name="Marechal-Drouard L."/>
            <person name="Marshall W.F."/>
            <person name="Qu L.H."/>
            <person name="Nelson D.R."/>
            <person name="Sanderfoot A.A."/>
            <person name="Spalding M.H."/>
            <person name="Kapitonov V.V."/>
            <person name="Ren Q."/>
            <person name="Ferris P."/>
            <person name="Lindquist E."/>
            <person name="Shapiro H."/>
            <person name="Lucas S.M."/>
            <person name="Grimwood J."/>
            <person name="Schmutz J."/>
            <person name="Cardol P."/>
            <person name="Cerutti H."/>
            <person name="Chanfreau G."/>
            <person name="Chen C.L."/>
            <person name="Cognat V."/>
            <person name="Croft M.T."/>
            <person name="Dent R."/>
            <person name="Dutcher S."/>
            <person name="Fernandez E."/>
            <person name="Fukuzawa H."/>
            <person name="Gonzalez-Ballester D."/>
            <person name="Gonzalez-Halphen D."/>
            <person name="Hallmann A."/>
            <person name="Hanikenne M."/>
            <person name="Hippler M."/>
            <person name="Inwood W."/>
            <person name="Jabbari K."/>
            <person name="Kalanon M."/>
            <person name="Kuras R."/>
            <person name="Lefebvre P.A."/>
            <person name="Lemaire S.D."/>
            <person name="Lobanov A.V."/>
            <person name="Lohr M."/>
            <person name="Manuell A."/>
            <person name="Meier I."/>
            <person name="Mets L."/>
            <person name="Mittag M."/>
            <person name="Mittelmeier T."/>
            <person name="Moroney J.V."/>
            <person name="Moseley J."/>
            <person name="Napoli C."/>
            <person name="Nedelcu A.M."/>
            <person name="Niyogi K."/>
            <person name="Novoselov S.V."/>
            <person name="Paulsen I.T."/>
            <person name="Pazour G."/>
            <person name="Purton S."/>
            <person name="Ral J.P."/>
            <person name="Riano-Pachon D.M."/>
            <person name="Riekhof W."/>
            <person name="Rymarquis L."/>
            <person name="Schroda M."/>
            <person name="Stern D."/>
            <person name="Umen J."/>
            <person name="Willows R."/>
            <person name="Wilson N."/>
            <person name="Zimmer S.L."/>
            <person name="Allmer J."/>
            <person name="Balk J."/>
            <person name="Bisova K."/>
            <person name="Chen C.J."/>
            <person name="Elias M."/>
            <person name="Gendler K."/>
            <person name="Hauser C."/>
            <person name="Lamb M.R."/>
            <person name="Ledford H."/>
            <person name="Long J.C."/>
            <person name="Minagawa J."/>
            <person name="Page M.D."/>
            <person name="Pan J."/>
            <person name="Pootakham W."/>
            <person name="Roje S."/>
            <person name="Rose A."/>
            <person name="Stahlberg E."/>
            <person name="Terauchi A.M."/>
            <person name="Yang P."/>
            <person name="Ball S."/>
            <person name="Bowler C."/>
            <person name="Dieckmann C.L."/>
            <person name="Gladyshev V.N."/>
            <person name="Green P."/>
            <person name="Jorgensen R."/>
            <person name="Mayfield S."/>
            <person name="Mueller-Roeber B."/>
            <person name="Rajamani S."/>
            <person name="Sayre R.T."/>
            <person name="Brokstein P."/>
            <person name="Dubchak I."/>
            <person name="Goodstein D."/>
            <person name="Hornick L."/>
            <person name="Huang Y.W."/>
            <person name="Jhaveri J."/>
            <person name="Luo Y."/>
            <person name="Martinez D."/>
            <person name="Ngau W.C."/>
            <person name="Otillar B."/>
            <person name="Poliakov A."/>
            <person name="Porter A."/>
            <person name="Szajkowski L."/>
            <person name="Werner G."/>
            <person name="Zhou K."/>
            <person name="Grigoriev I.V."/>
            <person name="Rokhsar D.S."/>
            <person name="Grossman A.R."/>
        </authorList>
    </citation>
    <scope>NUCLEOTIDE SEQUENCE [LARGE SCALE GENOMIC DNA]</scope>
    <source>
        <strain evidence="11">CC-503</strain>
    </source>
</reference>
<dbReference type="OrthoDB" id="550653at2759"/>
<keyword evidence="11" id="KW-1185">Reference proteome</keyword>
<dbReference type="PANTHER" id="PTHR43671:SF98">
    <property type="entry name" value="SERINE_THREONINE-PROTEIN KINASE NEK11"/>
    <property type="match status" value="1"/>
</dbReference>
<dbReference type="RefSeq" id="XP_042922003.1">
    <property type="nucleotide sequence ID" value="XM_043065002.1"/>
</dbReference>
<dbReference type="PROSITE" id="PS00108">
    <property type="entry name" value="PROTEIN_KINASE_ST"/>
    <property type="match status" value="1"/>
</dbReference>
<dbReference type="GeneID" id="5728701"/>